<name>A0A8F3E4V4_9CAUD</name>
<accession>A0A8F3E4V4</accession>
<evidence type="ECO:0000313" key="2">
    <source>
        <dbReference type="Proteomes" id="UP000693687"/>
    </source>
</evidence>
<dbReference type="EMBL" id="MW712732">
    <property type="protein sequence ID" value="QWY81089.1"/>
    <property type="molecule type" value="Genomic_DNA"/>
</dbReference>
<evidence type="ECO:0000313" key="1">
    <source>
        <dbReference type="EMBL" id="QWY81089.1"/>
    </source>
</evidence>
<organism evidence="1 2">
    <name type="scientific">Mycobacterium phage Burton</name>
    <dbReference type="NCBI Taxonomy" id="2836019"/>
    <lineage>
        <taxon>Viruses</taxon>
        <taxon>Duplodnaviria</taxon>
        <taxon>Heunggongvirae</taxon>
        <taxon>Uroviricota</taxon>
        <taxon>Caudoviricetes</taxon>
        <taxon>Fromanvirus</taxon>
        <taxon>Fromanvirus museum</taxon>
    </lineage>
</organism>
<proteinExistence type="predicted"/>
<evidence type="ECO:0008006" key="3">
    <source>
        <dbReference type="Google" id="ProtNLM"/>
    </source>
</evidence>
<dbReference type="Proteomes" id="UP000693687">
    <property type="component" value="Segment"/>
</dbReference>
<reference evidence="1" key="1">
    <citation type="submission" date="2021-03" db="EMBL/GenBank/DDBJ databases">
        <authorList>
            <person name="Ayuk M.A."/>
            <person name="Robinson C.J."/>
            <person name="Anderson W.A."/>
            <person name="Gugssa A."/>
            <person name="Somiranjan G."/>
            <person name="Allen-Mcfarlane R.F."/>
            <person name="Moore M."/>
            <person name="Davis A."/>
            <person name="Oduguwa K."/>
            <person name="Anike A.C."/>
            <person name="Hodgson K."/>
            <person name="Anozie O.M."/>
            <person name="Anyia G."/>
            <person name="Belai M.H."/>
            <person name="Britford J.S."/>
            <person name="Brown T.M."/>
            <person name="Bushrod L.M."/>
            <person name="Cason K.M."/>
            <person name="Clark A.S."/>
            <person name="Clay C.B."/>
            <person name="Dykes K.M."/>
            <person name="Gary T.D."/>
            <person name="Graham K.R."/>
            <person name="Green I.M."/>
            <person name="Hill I.C."/>
            <person name="Jarmon D.A."/>
            <person name="Mason C.D."/>
            <person name="Mongo I."/>
            <person name="Sims A.M."/>
            <person name="Tailey I.L."/>
            <person name="Tate L."/>
            <person name="Toingar J.A."/>
            <person name="Townsend M."/>
            <person name="Young J.A."/>
            <person name="Le K.B."/>
            <person name="Garlena R.A."/>
            <person name="Russell D.A."/>
            <person name="Jacobs-Sera D."/>
            <person name="Hatfull G.F."/>
        </authorList>
    </citation>
    <scope>NUCLEOTIDE SEQUENCE</scope>
</reference>
<gene>
    <name evidence="1" type="primary">75</name>
    <name evidence="1" type="ORF">SEA_BURTON_75</name>
</gene>
<sequence>MHRMFEITSRVIGKTIVPTLNVVKDAYIRANTLDLVPGIRGLHVYRSTWLTDDSYLYREVKEFIDRYCEPDAVEREERHGDKYIMGEIGEFLSYILRREYQPADFNPCPLLVELGLAKQRRCNATRKPKEEAAS</sequence>
<protein>
    <recommendedName>
        <fullName evidence="3">Immunity repressor</fullName>
    </recommendedName>
</protein>